<dbReference type="PATRIC" id="fig|1440763.5.peg.4001"/>
<dbReference type="Proteomes" id="UP000182987">
    <property type="component" value="Chromosome"/>
</dbReference>
<gene>
    <name evidence="1" type="ORF">BJI69_01425</name>
</gene>
<dbReference type="OrthoDB" id="5957940at2"/>
<protein>
    <submittedName>
        <fullName evidence="1">Uncharacterized protein</fullName>
    </submittedName>
</protein>
<sequence>MSERYVRIYVVQPPETGAEWAVRVDSDKPLRFRHEKDALSYALRQARARSGEGVSVELRVEDDHGHWRSMAL</sequence>
<evidence type="ECO:0000313" key="2">
    <source>
        <dbReference type="Proteomes" id="UP000182987"/>
    </source>
</evidence>
<organism evidence="1 2">
    <name type="scientific">Luteibacter rhizovicinus DSM 16549</name>
    <dbReference type="NCBI Taxonomy" id="1440763"/>
    <lineage>
        <taxon>Bacteria</taxon>
        <taxon>Pseudomonadati</taxon>
        <taxon>Pseudomonadota</taxon>
        <taxon>Gammaproteobacteria</taxon>
        <taxon>Lysobacterales</taxon>
        <taxon>Rhodanobacteraceae</taxon>
        <taxon>Luteibacter</taxon>
    </lineage>
</organism>
<dbReference type="AlphaFoldDB" id="A0A0G9H169"/>
<dbReference type="RefSeq" id="WP_046969375.1">
    <property type="nucleotide sequence ID" value="NZ_CP017480.1"/>
</dbReference>
<dbReference type="KEGG" id="lrz:BJI69_01425"/>
<name>A0A0G9H169_9GAMM</name>
<accession>A0A0G9H169</accession>
<reference evidence="2" key="1">
    <citation type="submission" date="2016-09" db="EMBL/GenBank/DDBJ databases">
        <authorList>
            <person name="Lysoe E."/>
        </authorList>
    </citation>
    <scope>NUCLEOTIDE SEQUENCE [LARGE SCALE GENOMIC DNA]</scope>
    <source>
        <strain evidence="2">LJ96T</strain>
    </source>
</reference>
<dbReference type="STRING" id="1440763.BJI69_01425"/>
<evidence type="ECO:0000313" key="1">
    <source>
        <dbReference type="EMBL" id="APG02699.1"/>
    </source>
</evidence>
<proteinExistence type="predicted"/>
<keyword evidence="2" id="KW-1185">Reference proteome</keyword>
<dbReference type="EMBL" id="CP017480">
    <property type="protein sequence ID" value="APG02699.1"/>
    <property type="molecule type" value="Genomic_DNA"/>
</dbReference>